<dbReference type="Proteomes" id="UP000177354">
    <property type="component" value="Unassembled WGS sequence"/>
</dbReference>
<dbReference type="PANTHER" id="PTHR24348:SF22">
    <property type="entry name" value="NON-SPECIFIC SERINE_THREONINE PROTEIN KINASE"/>
    <property type="match status" value="1"/>
</dbReference>
<dbReference type="Pfam" id="PF00069">
    <property type="entry name" value="Pkinase"/>
    <property type="match status" value="1"/>
</dbReference>
<name>A0A1F5Z433_9BACT</name>
<keyword evidence="1" id="KW-0808">Transferase</keyword>
<dbReference type="GO" id="GO:0005829">
    <property type="term" value="C:cytosol"/>
    <property type="evidence" value="ECO:0007669"/>
    <property type="project" value="TreeGrafter"/>
</dbReference>
<dbReference type="GO" id="GO:0016020">
    <property type="term" value="C:membrane"/>
    <property type="evidence" value="ECO:0007669"/>
    <property type="project" value="TreeGrafter"/>
</dbReference>
<dbReference type="PANTHER" id="PTHR24348">
    <property type="entry name" value="SERINE/THREONINE-PROTEIN KINASE UNC-51-RELATED"/>
    <property type="match status" value="1"/>
</dbReference>
<organism evidence="6 7">
    <name type="scientific">Candidatus Gottesmanbacteria bacterium RIFCSPHIGHO2_01_FULL_40_15</name>
    <dbReference type="NCBI Taxonomy" id="1798376"/>
    <lineage>
        <taxon>Bacteria</taxon>
        <taxon>Candidatus Gottesmaniibacteriota</taxon>
    </lineage>
</organism>
<dbReference type="CDD" id="cd14014">
    <property type="entry name" value="STKc_PknB_like"/>
    <property type="match status" value="1"/>
</dbReference>
<evidence type="ECO:0000256" key="3">
    <source>
        <dbReference type="ARBA" id="ARBA00022777"/>
    </source>
</evidence>
<dbReference type="InterPro" id="IPR008271">
    <property type="entry name" value="Ser/Thr_kinase_AS"/>
</dbReference>
<gene>
    <name evidence="6" type="ORF">A2777_04975</name>
</gene>
<reference evidence="6 7" key="1">
    <citation type="journal article" date="2016" name="Nat. Commun.">
        <title>Thousands of microbial genomes shed light on interconnected biogeochemical processes in an aquifer system.</title>
        <authorList>
            <person name="Anantharaman K."/>
            <person name="Brown C.T."/>
            <person name="Hug L.A."/>
            <person name="Sharon I."/>
            <person name="Castelle C.J."/>
            <person name="Probst A.J."/>
            <person name="Thomas B.C."/>
            <person name="Singh A."/>
            <person name="Wilkins M.J."/>
            <person name="Karaoz U."/>
            <person name="Brodie E.L."/>
            <person name="Williams K.H."/>
            <person name="Hubbard S.S."/>
            <person name="Banfield J.F."/>
        </authorList>
    </citation>
    <scope>NUCLEOTIDE SEQUENCE [LARGE SCALE GENOMIC DNA]</scope>
</reference>
<dbReference type="GO" id="GO:0005524">
    <property type="term" value="F:ATP binding"/>
    <property type="evidence" value="ECO:0007669"/>
    <property type="project" value="UniProtKB-KW"/>
</dbReference>
<keyword evidence="3" id="KW-0418">Kinase</keyword>
<comment type="caution">
    <text evidence="6">The sequence shown here is derived from an EMBL/GenBank/DDBJ whole genome shotgun (WGS) entry which is preliminary data.</text>
</comment>
<evidence type="ECO:0000256" key="2">
    <source>
        <dbReference type="ARBA" id="ARBA00022741"/>
    </source>
</evidence>
<protein>
    <recommendedName>
        <fullName evidence="5">Protein kinase domain-containing protein</fullName>
    </recommendedName>
</protein>
<evidence type="ECO:0000259" key="5">
    <source>
        <dbReference type="PROSITE" id="PS50011"/>
    </source>
</evidence>
<dbReference type="PROSITE" id="PS00108">
    <property type="entry name" value="PROTEIN_KINASE_ST"/>
    <property type="match status" value="1"/>
</dbReference>
<evidence type="ECO:0000256" key="1">
    <source>
        <dbReference type="ARBA" id="ARBA00022679"/>
    </source>
</evidence>
<accession>A0A1F5Z433</accession>
<feature type="domain" description="Protein kinase" evidence="5">
    <location>
        <begin position="79"/>
        <end position="344"/>
    </location>
</feature>
<sequence>MTEFKAKKYQEETDKYLLQLFDTDWENIPDENTIWWEYETGKKVPLKKDTFTPILHVPELKGYFQFVPKITEGGQHRYIETGRLKSDGPTTRVYKFQDLKTGRIVAGKLAFSQQDDEDTWDTRLLSLAQARKHAGLVHPNIAVVFDLAMTNNRGSPEAEELFYIMEWLSGGDLFYRVREKLSLTEVEEVIKQIGDGLQFIHDQGYIYADLKPDNIIFSGDGIAKLIDVGITTKMDKAGKAVIKGGNDHFVSPEQRNWQPVDIRTDVYSLGANIYFMLTGKTDFALRNRWRDSNDPLPVLEHYKAEFTEDTLSSLSSVLRKSLNLNPEDRFTSVRETVSEFTSFFPKNRPL</sequence>
<dbReference type="GO" id="GO:0000407">
    <property type="term" value="C:phagophore assembly site"/>
    <property type="evidence" value="ECO:0007669"/>
    <property type="project" value="TreeGrafter"/>
</dbReference>
<keyword evidence="2" id="KW-0547">Nucleotide-binding</keyword>
<dbReference type="PROSITE" id="PS50011">
    <property type="entry name" value="PROTEIN_KINASE_DOM"/>
    <property type="match status" value="1"/>
</dbReference>
<proteinExistence type="predicted"/>
<dbReference type="GO" id="GO:0005776">
    <property type="term" value="C:autophagosome"/>
    <property type="evidence" value="ECO:0007669"/>
    <property type="project" value="TreeGrafter"/>
</dbReference>
<dbReference type="GO" id="GO:0004674">
    <property type="term" value="F:protein serine/threonine kinase activity"/>
    <property type="evidence" value="ECO:0007669"/>
    <property type="project" value="InterPro"/>
</dbReference>
<keyword evidence="4" id="KW-0067">ATP-binding</keyword>
<dbReference type="AlphaFoldDB" id="A0A1F5Z433"/>
<evidence type="ECO:0000313" key="6">
    <source>
        <dbReference type="EMBL" id="OGG07201.1"/>
    </source>
</evidence>
<dbReference type="InterPro" id="IPR045269">
    <property type="entry name" value="Atg1-like"/>
</dbReference>
<dbReference type="Gene3D" id="1.10.510.10">
    <property type="entry name" value="Transferase(Phosphotransferase) domain 1"/>
    <property type="match status" value="1"/>
</dbReference>
<dbReference type="SMART" id="SM00220">
    <property type="entry name" value="S_TKc"/>
    <property type="match status" value="1"/>
</dbReference>
<dbReference type="SUPFAM" id="SSF56112">
    <property type="entry name" value="Protein kinase-like (PK-like)"/>
    <property type="match status" value="1"/>
</dbReference>
<dbReference type="InterPro" id="IPR000719">
    <property type="entry name" value="Prot_kinase_dom"/>
</dbReference>
<evidence type="ECO:0000256" key="4">
    <source>
        <dbReference type="ARBA" id="ARBA00022840"/>
    </source>
</evidence>
<dbReference type="InterPro" id="IPR011009">
    <property type="entry name" value="Kinase-like_dom_sf"/>
</dbReference>
<dbReference type="EMBL" id="MFJF01000010">
    <property type="protein sequence ID" value="OGG07201.1"/>
    <property type="molecule type" value="Genomic_DNA"/>
</dbReference>
<evidence type="ECO:0000313" key="7">
    <source>
        <dbReference type="Proteomes" id="UP000177354"/>
    </source>
</evidence>